<evidence type="ECO:0000256" key="2">
    <source>
        <dbReference type="ARBA" id="ARBA00010596"/>
    </source>
</evidence>
<dbReference type="InterPro" id="IPR006977">
    <property type="entry name" value="Yip1_dom"/>
</dbReference>
<feature type="transmembrane region" description="Helical" evidence="6">
    <location>
        <begin position="224"/>
        <end position="242"/>
    </location>
</feature>
<dbReference type="PANTHER" id="PTHR12822:SF2">
    <property type="entry name" value="PROTEIN YIPF"/>
    <property type="match status" value="1"/>
</dbReference>
<evidence type="ECO:0000256" key="3">
    <source>
        <dbReference type="ARBA" id="ARBA00022692"/>
    </source>
</evidence>
<feature type="transmembrane region" description="Helical" evidence="6">
    <location>
        <begin position="254"/>
        <end position="275"/>
    </location>
</feature>
<feature type="region of interest" description="Disordered" evidence="7">
    <location>
        <begin position="1"/>
        <end position="74"/>
    </location>
</feature>
<keyword evidence="10" id="KW-1185">Reference proteome</keyword>
<dbReference type="InterPro" id="IPR039765">
    <property type="entry name" value="Yip5/YIPF1/YIPF2"/>
</dbReference>
<evidence type="ECO:0000256" key="4">
    <source>
        <dbReference type="ARBA" id="ARBA00022989"/>
    </source>
</evidence>
<protein>
    <recommendedName>
        <fullName evidence="6">Protein YIP</fullName>
    </recommendedName>
</protein>
<keyword evidence="4 6" id="KW-1133">Transmembrane helix</keyword>
<gene>
    <name evidence="9" type="ORF">ACJIZ3_015951</name>
</gene>
<dbReference type="GO" id="GO:0000139">
    <property type="term" value="C:Golgi membrane"/>
    <property type="evidence" value="ECO:0007669"/>
    <property type="project" value="UniProtKB-SubCell"/>
</dbReference>
<evidence type="ECO:0000256" key="1">
    <source>
        <dbReference type="ARBA" id="ARBA00004141"/>
    </source>
</evidence>
<keyword evidence="3 6" id="KW-0812">Transmembrane</keyword>
<comment type="caution">
    <text evidence="9">The sequence shown here is derived from an EMBL/GenBank/DDBJ whole genome shotgun (WGS) entry which is preliminary data.</text>
</comment>
<dbReference type="Pfam" id="PF04893">
    <property type="entry name" value="Yip1"/>
    <property type="match status" value="1"/>
</dbReference>
<evidence type="ECO:0000256" key="5">
    <source>
        <dbReference type="ARBA" id="ARBA00023136"/>
    </source>
</evidence>
<dbReference type="AlphaFoldDB" id="A0ABD3RP44"/>
<feature type="compositionally biased region" description="Polar residues" evidence="7">
    <location>
        <begin position="1"/>
        <end position="16"/>
    </location>
</feature>
<evidence type="ECO:0000259" key="8">
    <source>
        <dbReference type="Pfam" id="PF04893"/>
    </source>
</evidence>
<accession>A0ABD3RP44</accession>
<evidence type="ECO:0000313" key="9">
    <source>
        <dbReference type="EMBL" id="KAL3814683.1"/>
    </source>
</evidence>
<evidence type="ECO:0000313" key="10">
    <source>
        <dbReference type="Proteomes" id="UP001634393"/>
    </source>
</evidence>
<feature type="transmembrane region" description="Helical" evidence="6">
    <location>
        <begin position="197"/>
        <end position="218"/>
    </location>
</feature>
<name>A0ABD3RP44_9LAMI</name>
<sequence>MMSGKYTSIDNQNVTGSVPAVPDPPAHVAVKFNDSNLQTFPPSGVQGKISGASRPPRDADDTFTNSASGSDEPQQSGWFRSFTIAAYRPYFDVDTSDVLERIKDSLFPFRGSFTEKTASNPDLYGPFWICTTLIFVAATIGTFVTYLAHKVQNKEWDYDINLVTWSAGLFYGYVIIVPLALYIILKYFSAPSGFVQLLCLYGYSLFVFIPALCLSVVPEDIFRWVVAVVAGFMSATFVALNLKNHIKSAGESWFLIVAAIFLLQLALSLVLKFYLFTVTV</sequence>
<evidence type="ECO:0000256" key="6">
    <source>
        <dbReference type="RuleBase" id="RU361264"/>
    </source>
</evidence>
<evidence type="ECO:0000256" key="7">
    <source>
        <dbReference type="SAM" id="MobiDB-lite"/>
    </source>
</evidence>
<reference evidence="9 10" key="1">
    <citation type="submission" date="2024-12" db="EMBL/GenBank/DDBJ databases">
        <title>The unique morphological basis and parallel evolutionary history of personate flowers in Penstemon.</title>
        <authorList>
            <person name="Depatie T.H."/>
            <person name="Wessinger C.A."/>
        </authorList>
    </citation>
    <scope>NUCLEOTIDE SEQUENCE [LARGE SCALE GENOMIC DNA]</scope>
    <source>
        <strain evidence="9">WTNN_2</strain>
        <tissue evidence="9">Leaf</tissue>
    </source>
</reference>
<feature type="compositionally biased region" description="Polar residues" evidence="7">
    <location>
        <begin position="62"/>
        <end position="74"/>
    </location>
</feature>
<dbReference type="Proteomes" id="UP001634393">
    <property type="component" value="Unassembled WGS sequence"/>
</dbReference>
<comment type="similarity">
    <text evidence="2 6">Belongs to the YIP1 family.</text>
</comment>
<proteinExistence type="inferred from homology"/>
<dbReference type="EMBL" id="JBJXBP010000008">
    <property type="protein sequence ID" value="KAL3814683.1"/>
    <property type="molecule type" value="Genomic_DNA"/>
</dbReference>
<organism evidence="9 10">
    <name type="scientific">Penstemon smallii</name>
    <dbReference type="NCBI Taxonomy" id="265156"/>
    <lineage>
        <taxon>Eukaryota</taxon>
        <taxon>Viridiplantae</taxon>
        <taxon>Streptophyta</taxon>
        <taxon>Embryophyta</taxon>
        <taxon>Tracheophyta</taxon>
        <taxon>Spermatophyta</taxon>
        <taxon>Magnoliopsida</taxon>
        <taxon>eudicotyledons</taxon>
        <taxon>Gunneridae</taxon>
        <taxon>Pentapetalae</taxon>
        <taxon>asterids</taxon>
        <taxon>lamiids</taxon>
        <taxon>Lamiales</taxon>
        <taxon>Plantaginaceae</taxon>
        <taxon>Cheloneae</taxon>
        <taxon>Penstemon</taxon>
    </lineage>
</organism>
<dbReference type="PANTHER" id="PTHR12822">
    <property type="entry name" value="PROTEIN YIPF"/>
    <property type="match status" value="1"/>
</dbReference>
<feature type="transmembrane region" description="Helical" evidence="6">
    <location>
        <begin position="168"/>
        <end position="185"/>
    </location>
</feature>
<keyword evidence="5 6" id="KW-0472">Membrane</keyword>
<feature type="domain" description="Yip1" evidence="8">
    <location>
        <begin position="112"/>
        <end position="269"/>
    </location>
</feature>
<comment type="subcellular location">
    <subcellularLocation>
        <location evidence="6">Golgi apparatus membrane</location>
        <topology evidence="6">Multi-pass membrane protein</topology>
    </subcellularLocation>
    <subcellularLocation>
        <location evidence="1">Membrane</location>
        <topology evidence="1">Multi-pass membrane protein</topology>
    </subcellularLocation>
</comment>
<feature type="transmembrane region" description="Helical" evidence="6">
    <location>
        <begin position="126"/>
        <end position="148"/>
    </location>
</feature>